<feature type="domain" description="Solute-binding protein family 3/N-terminal" evidence="3">
    <location>
        <begin position="37"/>
        <end position="257"/>
    </location>
</feature>
<dbReference type="AlphaFoldDB" id="A0A8J7SLQ0"/>
<proteinExistence type="predicted"/>
<comment type="caution">
    <text evidence="4">The sequence shown here is derived from an EMBL/GenBank/DDBJ whole genome shotgun (WGS) entry which is preliminary data.</text>
</comment>
<organism evidence="4 5">
    <name type="scientific">Marivibrio halodurans</name>
    <dbReference type="NCBI Taxonomy" id="2039722"/>
    <lineage>
        <taxon>Bacteria</taxon>
        <taxon>Pseudomonadati</taxon>
        <taxon>Pseudomonadota</taxon>
        <taxon>Alphaproteobacteria</taxon>
        <taxon>Rhodospirillales</taxon>
        <taxon>Rhodospirillaceae</taxon>
        <taxon>Marivibrio</taxon>
    </lineage>
</organism>
<reference evidence="4" key="1">
    <citation type="submission" date="2021-04" db="EMBL/GenBank/DDBJ databases">
        <authorList>
            <person name="Zhang D.-C."/>
        </authorList>
    </citation>
    <scope>NUCLEOTIDE SEQUENCE</scope>
    <source>
        <strain evidence="4">CGMCC 1.15697</strain>
    </source>
</reference>
<dbReference type="RefSeq" id="WP_210681569.1">
    <property type="nucleotide sequence ID" value="NZ_JAGMWN010000003.1"/>
</dbReference>
<accession>A0A8J7SLQ0</accession>
<protein>
    <submittedName>
        <fullName evidence="4">Transporter substrate-binding domain-containing protein</fullName>
    </submittedName>
</protein>
<name>A0A8J7SLQ0_9PROT</name>
<dbReference type="EMBL" id="JAGMWN010000003">
    <property type="protein sequence ID" value="MBP5856998.1"/>
    <property type="molecule type" value="Genomic_DNA"/>
</dbReference>
<feature type="chain" id="PRO_5035318146" evidence="2">
    <location>
        <begin position="31"/>
        <end position="265"/>
    </location>
</feature>
<keyword evidence="5" id="KW-1185">Reference proteome</keyword>
<feature type="signal peptide" evidence="2">
    <location>
        <begin position="1"/>
        <end position="30"/>
    </location>
</feature>
<dbReference type="Gene3D" id="3.40.190.10">
    <property type="entry name" value="Periplasmic binding protein-like II"/>
    <property type="match status" value="2"/>
</dbReference>
<sequence length="265" mass="30044">MTMGRYFHFGRHVLLPALFLLTLAGHPALANEPKTVTIVTGNNYFPYTDESLPGGGLATQIVQRVFADLGFEAKFVFEAWEKGYADSREGRYIATFPYILSAERKKDFLFTSALFEVRPTIFWNVERNLRIIEMGDLTGKTLCIPEGWALDGYIEPMVMSGQIDRIRAVSMRACFQKLHDGDVDIVSADRRVGEQLAEDVEARPWIKSRRFSTDSNSNHLMFTRRHPQAAAWVRAFDASLKKLQDSGELYALIKAYYTRQTGAGN</sequence>
<keyword evidence="1 2" id="KW-0732">Signal</keyword>
<dbReference type="PANTHER" id="PTHR35936">
    <property type="entry name" value="MEMBRANE-BOUND LYTIC MUREIN TRANSGLYCOSYLASE F"/>
    <property type="match status" value="1"/>
</dbReference>
<dbReference type="InterPro" id="IPR001638">
    <property type="entry name" value="Solute-binding_3/MltF_N"/>
</dbReference>
<evidence type="ECO:0000259" key="3">
    <source>
        <dbReference type="Pfam" id="PF00497"/>
    </source>
</evidence>
<dbReference type="PANTHER" id="PTHR35936:SF25">
    <property type="entry name" value="ABC TRANSPORTER SUBSTRATE-BINDING PROTEIN"/>
    <property type="match status" value="1"/>
</dbReference>
<dbReference type="Pfam" id="PF00497">
    <property type="entry name" value="SBP_bac_3"/>
    <property type="match status" value="1"/>
</dbReference>
<evidence type="ECO:0000313" key="5">
    <source>
        <dbReference type="Proteomes" id="UP000672602"/>
    </source>
</evidence>
<dbReference type="Proteomes" id="UP000672602">
    <property type="component" value="Unassembled WGS sequence"/>
</dbReference>
<evidence type="ECO:0000256" key="2">
    <source>
        <dbReference type="SAM" id="SignalP"/>
    </source>
</evidence>
<dbReference type="SUPFAM" id="SSF53850">
    <property type="entry name" value="Periplasmic binding protein-like II"/>
    <property type="match status" value="1"/>
</dbReference>
<evidence type="ECO:0000256" key="1">
    <source>
        <dbReference type="ARBA" id="ARBA00022729"/>
    </source>
</evidence>
<evidence type="ECO:0000313" key="4">
    <source>
        <dbReference type="EMBL" id="MBP5856998.1"/>
    </source>
</evidence>
<gene>
    <name evidence="4" type="ORF">KAJ83_08260</name>
</gene>